<evidence type="ECO:0000313" key="2">
    <source>
        <dbReference type="EMBL" id="KAG5980272.1"/>
    </source>
</evidence>
<dbReference type="EMBL" id="SRPW01004794">
    <property type="protein sequence ID" value="KAG5980272.1"/>
    <property type="molecule type" value="Genomic_DNA"/>
</dbReference>
<evidence type="ECO:0000256" key="1">
    <source>
        <dbReference type="SAM" id="MobiDB-lite"/>
    </source>
</evidence>
<name>A0A9P7N1F6_9HYPO</name>
<gene>
    <name evidence="2" type="ORF">E4U43_006762</name>
</gene>
<reference evidence="2" key="1">
    <citation type="journal article" date="2020" name="bioRxiv">
        <title>Whole genome comparisons of ergot fungi reveals the divergence and evolution of species within the genus Claviceps are the result of varying mechanisms driving genome evolution and host range expansion.</title>
        <authorList>
            <person name="Wyka S.A."/>
            <person name="Mondo S.J."/>
            <person name="Liu M."/>
            <person name="Dettman J."/>
            <person name="Nalam V."/>
            <person name="Broders K.D."/>
        </authorList>
    </citation>
    <scope>NUCLEOTIDE SEQUENCE</scope>
    <source>
        <strain evidence="2">CCC 602</strain>
    </source>
</reference>
<keyword evidence="3" id="KW-1185">Reference proteome</keyword>
<proteinExistence type="predicted"/>
<organism evidence="2 3">
    <name type="scientific">Claviceps pusilla</name>
    <dbReference type="NCBI Taxonomy" id="123648"/>
    <lineage>
        <taxon>Eukaryota</taxon>
        <taxon>Fungi</taxon>
        <taxon>Dikarya</taxon>
        <taxon>Ascomycota</taxon>
        <taxon>Pezizomycotina</taxon>
        <taxon>Sordariomycetes</taxon>
        <taxon>Hypocreomycetidae</taxon>
        <taxon>Hypocreales</taxon>
        <taxon>Clavicipitaceae</taxon>
        <taxon>Claviceps</taxon>
    </lineage>
</organism>
<dbReference type="AlphaFoldDB" id="A0A9P7N1F6"/>
<feature type="region of interest" description="Disordered" evidence="1">
    <location>
        <begin position="1"/>
        <end position="77"/>
    </location>
</feature>
<protein>
    <submittedName>
        <fullName evidence="2">Uncharacterized protein</fullName>
    </submittedName>
</protein>
<comment type="caution">
    <text evidence="2">The sequence shown here is derived from an EMBL/GenBank/DDBJ whole genome shotgun (WGS) entry which is preliminary data.</text>
</comment>
<dbReference type="Proteomes" id="UP000748025">
    <property type="component" value="Unassembled WGS sequence"/>
</dbReference>
<sequence>MPTKQNPQDRTVPLSAEPGAYKDDGTRQVPLSAEGGVYSRDGQNEPKGGTAGEKGVSVGGEQVGGGEEGTEQAKSKV</sequence>
<evidence type="ECO:0000313" key="3">
    <source>
        <dbReference type="Proteomes" id="UP000748025"/>
    </source>
</evidence>
<feature type="compositionally biased region" description="Gly residues" evidence="1">
    <location>
        <begin position="49"/>
        <end position="67"/>
    </location>
</feature>
<accession>A0A9P7N1F6</accession>
<dbReference type="OrthoDB" id="4960687at2759"/>